<dbReference type="PANTHER" id="PTHR48228:SF5">
    <property type="entry name" value="ALPHA-METHYLACYL-COA RACEMASE"/>
    <property type="match status" value="1"/>
</dbReference>
<dbReference type="InterPro" id="IPR050509">
    <property type="entry name" value="CoA-transferase_III"/>
</dbReference>
<dbReference type="Gene3D" id="3.30.1540.10">
    <property type="entry name" value="formyl-coa transferase, domain 3"/>
    <property type="match status" value="1"/>
</dbReference>
<sequence length="424" mass="44910">MEVPTPLETGRAWVHADHRNLDEEDGIALLAMLIPPHAPVDRRCPVTGKTGPLAGIRVLDMTRLAPGPYGSMLLADLGAEVIVIGGGRSGLPVPALSRGKEFITLDLKTDEGRAALHRLVAESDVFMEGFRPGVADRIGAGYAELSEINRRLVYCSVTGYGQTGPLAGRAGHDINYLAIGGALGTFGPADGPPVPPLNLVADFAGGGLLAAFGIVGALYERERSGHGQYLDAAMVDGVLSMMGMNFVDWGGRSLPRRGEGVLAGSMPAYRCYACADGGYVAVGALEDAFFANLWKALDLGEVPNHLDPTNWDVITERLETSFRNRTRAEWTEFFAEVDACVTPVLAPHELAGSDQIAHRHPGFRADSVPAVPVYSRTAARPGETDTEDVTERVLGRFGIPPEDARKAAGSAGGGAVKGLRWPPV</sequence>
<evidence type="ECO:0000313" key="2">
    <source>
        <dbReference type="EMBL" id="NYI84045.1"/>
    </source>
</evidence>
<organism evidence="2 3">
    <name type="scientific">Saccharopolyspora hordei</name>
    <dbReference type="NCBI Taxonomy" id="1838"/>
    <lineage>
        <taxon>Bacteria</taxon>
        <taxon>Bacillati</taxon>
        <taxon>Actinomycetota</taxon>
        <taxon>Actinomycetes</taxon>
        <taxon>Pseudonocardiales</taxon>
        <taxon>Pseudonocardiaceae</taxon>
        <taxon>Saccharopolyspora</taxon>
    </lineage>
</organism>
<gene>
    <name evidence="2" type="ORF">HNR68_002675</name>
</gene>
<comment type="caution">
    <text evidence="2">The sequence shown here is derived from an EMBL/GenBank/DDBJ whole genome shotgun (WGS) entry which is preliminary data.</text>
</comment>
<proteinExistence type="predicted"/>
<dbReference type="GO" id="GO:0008111">
    <property type="term" value="F:alpha-methylacyl-CoA racemase activity"/>
    <property type="evidence" value="ECO:0007669"/>
    <property type="project" value="UniProtKB-EC"/>
</dbReference>
<dbReference type="RefSeq" id="WP_343050123.1">
    <property type="nucleotide sequence ID" value="NZ_BAABFH010000001.1"/>
</dbReference>
<dbReference type="EC" id="5.1.99.4" evidence="2"/>
<accession>A0A853AIW0</accession>
<dbReference type="PANTHER" id="PTHR48228">
    <property type="entry name" value="SUCCINYL-COA--D-CITRAMALATE COA-TRANSFERASE"/>
    <property type="match status" value="1"/>
</dbReference>
<dbReference type="Gene3D" id="3.40.50.10540">
    <property type="entry name" value="Crotonobetainyl-coa:carnitine coa-transferase, domain 1"/>
    <property type="match status" value="1"/>
</dbReference>
<reference evidence="2 3" key="1">
    <citation type="submission" date="2020-07" db="EMBL/GenBank/DDBJ databases">
        <title>Sequencing the genomes of 1000 actinobacteria strains.</title>
        <authorList>
            <person name="Klenk H.-P."/>
        </authorList>
    </citation>
    <scope>NUCLEOTIDE SEQUENCE [LARGE SCALE GENOMIC DNA]</scope>
    <source>
        <strain evidence="2 3">DSM 44065</strain>
    </source>
</reference>
<evidence type="ECO:0000313" key="3">
    <source>
        <dbReference type="Proteomes" id="UP000587002"/>
    </source>
</evidence>
<protein>
    <submittedName>
        <fullName evidence="2">Alpha-methylacyl-CoA racemase</fullName>
        <ecNumber evidence="2">5.1.99.4</ecNumber>
    </submittedName>
</protein>
<dbReference type="InterPro" id="IPR023606">
    <property type="entry name" value="CoA-Trfase_III_dom_1_sf"/>
</dbReference>
<dbReference type="InterPro" id="IPR044855">
    <property type="entry name" value="CoA-Trfase_III_dom3_sf"/>
</dbReference>
<dbReference type="SUPFAM" id="SSF89796">
    <property type="entry name" value="CoA-transferase family III (CaiB/BaiF)"/>
    <property type="match status" value="1"/>
</dbReference>
<feature type="region of interest" description="Disordered" evidence="1">
    <location>
        <begin position="400"/>
        <end position="424"/>
    </location>
</feature>
<dbReference type="InterPro" id="IPR003673">
    <property type="entry name" value="CoA-Trfase_fam_III"/>
</dbReference>
<dbReference type="Pfam" id="PF02515">
    <property type="entry name" value="CoA_transf_3"/>
    <property type="match status" value="1"/>
</dbReference>
<keyword evidence="2" id="KW-0413">Isomerase</keyword>
<keyword evidence="3" id="KW-1185">Reference proteome</keyword>
<name>A0A853AIW0_9PSEU</name>
<dbReference type="EMBL" id="JACCFJ010000001">
    <property type="protein sequence ID" value="NYI84045.1"/>
    <property type="molecule type" value="Genomic_DNA"/>
</dbReference>
<evidence type="ECO:0000256" key="1">
    <source>
        <dbReference type="SAM" id="MobiDB-lite"/>
    </source>
</evidence>
<dbReference type="Proteomes" id="UP000587002">
    <property type="component" value="Unassembled WGS sequence"/>
</dbReference>
<dbReference type="AlphaFoldDB" id="A0A853AIW0"/>